<keyword evidence="1" id="KW-0732">Signal</keyword>
<reference evidence="2 3" key="1">
    <citation type="journal article" date="2019" name="Sci. Rep.">
        <title>Orb-weaving spider Araneus ventricosus genome elucidates the spidroin gene catalogue.</title>
        <authorList>
            <person name="Kono N."/>
            <person name="Nakamura H."/>
            <person name="Ohtoshi R."/>
            <person name="Moran D.A.P."/>
            <person name="Shinohara A."/>
            <person name="Yoshida Y."/>
            <person name="Fujiwara M."/>
            <person name="Mori M."/>
            <person name="Tomita M."/>
            <person name="Arakawa K."/>
        </authorList>
    </citation>
    <scope>NUCLEOTIDE SEQUENCE [LARGE SCALE GENOMIC DNA]</scope>
</reference>
<dbReference type="AlphaFoldDB" id="A0A4Y2F953"/>
<evidence type="ECO:0008006" key="4">
    <source>
        <dbReference type="Google" id="ProtNLM"/>
    </source>
</evidence>
<feature type="chain" id="PRO_5021254049" description="Secreted protein" evidence="1">
    <location>
        <begin position="23"/>
        <end position="88"/>
    </location>
</feature>
<accession>A0A4Y2F953</accession>
<evidence type="ECO:0000313" key="2">
    <source>
        <dbReference type="EMBL" id="GBM37527.1"/>
    </source>
</evidence>
<dbReference type="Proteomes" id="UP000499080">
    <property type="component" value="Unassembled WGS sequence"/>
</dbReference>
<gene>
    <name evidence="2" type="ORF">AVEN_125689_1</name>
</gene>
<protein>
    <recommendedName>
        <fullName evidence="4">Secreted protein</fullName>
    </recommendedName>
</protein>
<keyword evidence="3" id="KW-1185">Reference proteome</keyword>
<evidence type="ECO:0000256" key="1">
    <source>
        <dbReference type="SAM" id="SignalP"/>
    </source>
</evidence>
<dbReference type="EMBL" id="BGPR01095202">
    <property type="protein sequence ID" value="GBM37527.1"/>
    <property type="molecule type" value="Genomic_DNA"/>
</dbReference>
<organism evidence="2 3">
    <name type="scientific">Araneus ventricosus</name>
    <name type="common">Orbweaver spider</name>
    <name type="synonym">Epeira ventricosa</name>
    <dbReference type="NCBI Taxonomy" id="182803"/>
    <lineage>
        <taxon>Eukaryota</taxon>
        <taxon>Metazoa</taxon>
        <taxon>Ecdysozoa</taxon>
        <taxon>Arthropoda</taxon>
        <taxon>Chelicerata</taxon>
        <taxon>Arachnida</taxon>
        <taxon>Araneae</taxon>
        <taxon>Araneomorphae</taxon>
        <taxon>Entelegynae</taxon>
        <taxon>Araneoidea</taxon>
        <taxon>Araneidae</taxon>
        <taxon>Araneus</taxon>
    </lineage>
</organism>
<evidence type="ECO:0000313" key="3">
    <source>
        <dbReference type="Proteomes" id="UP000499080"/>
    </source>
</evidence>
<name>A0A4Y2F953_ARAVE</name>
<comment type="caution">
    <text evidence="2">The sequence shown here is derived from an EMBL/GenBank/DDBJ whole genome shotgun (WGS) entry which is preliminary data.</text>
</comment>
<sequence length="88" mass="9932">MSCSTSLLDAVFHVLFNVVARCRVPCLVQRRCSMPCSMSCSTSLLDAVFHVLFNVVARCRIPSLVQCRRSFPLPSLVLRSLILSCKWR</sequence>
<feature type="signal peptide" evidence="1">
    <location>
        <begin position="1"/>
        <end position="22"/>
    </location>
</feature>
<proteinExistence type="predicted"/>